<reference evidence="2 3" key="1">
    <citation type="submission" date="2015-07" db="EMBL/GenBank/DDBJ databases">
        <title>The genome of Habropoda laboriosa.</title>
        <authorList>
            <person name="Pan H."/>
            <person name="Kapheim K."/>
        </authorList>
    </citation>
    <scope>NUCLEOTIDE SEQUENCE [LARGE SCALE GENOMIC DNA]</scope>
    <source>
        <strain evidence="2">0110345459</strain>
    </source>
</reference>
<evidence type="ECO:0008006" key="4">
    <source>
        <dbReference type="Google" id="ProtNLM"/>
    </source>
</evidence>
<accession>A0A0L7QP02</accession>
<dbReference type="AlphaFoldDB" id="A0A0L7QP02"/>
<proteinExistence type="predicted"/>
<evidence type="ECO:0000313" key="3">
    <source>
        <dbReference type="Proteomes" id="UP000053825"/>
    </source>
</evidence>
<dbReference type="EMBL" id="KQ414843">
    <property type="protein sequence ID" value="KOC60348.1"/>
    <property type="molecule type" value="Genomic_DNA"/>
</dbReference>
<keyword evidence="3" id="KW-1185">Reference proteome</keyword>
<feature type="compositionally biased region" description="Pro residues" evidence="1">
    <location>
        <begin position="317"/>
        <end position="328"/>
    </location>
</feature>
<feature type="region of interest" description="Disordered" evidence="1">
    <location>
        <begin position="310"/>
        <end position="344"/>
    </location>
</feature>
<dbReference type="OrthoDB" id="7635422at2759"/>
<organism evidence="2 3">
    <name type="scientific">Habropoda laboriosa</name>
    <dbReference type="NCBI Taxonomy" id="597456"/>
    <lineage>
        <taxon>Eukaryota</taxon>
        <taxon>Metazoa</taxon>
        <taxon>Ecdysozoa</taxon>
        <taxon>Arthropoda</taxon>
        <taxon>Hexapoda</taxon>
        <taxon>Insecta</taxon>
        <taxon>Pterygota</taxon>
        <taxon>Neoptera</taxon>
        <taxon>Endopterygota</taxon>
        <taxon>Hymenoptera</taxon>
        <taxon>Apocrita</taxon>
        <taxon>Aculeata</taxon>
        <taxon>Apoidea</taxon>
        <taxon>Anthophila</taxon>
        <taxon>Apidae</taxon>
        <taxon>Habropoda</taxon>
    </lineage>
</organism>
<evidence type="ECO:0000313" key="2">
    <source>
        <dbReference type="EMBL" id="KOC60348.1"/>
    </source>
</evidence>
<protein>
    <recommendedName>
        <fullName evidence="4">BCL-6 corepressor-like protein 1</fullName>
    </recommendedName>
</protein>
<name>A0A0L7QP02_9HYME</name>
<sequence>MRPTRKQNTGPGARNESAGFVDLVGRVKAEHLRRYTNPKNATRSPTDFNRDTNCLLLPRFEEFLCPLPSLRKDITFDYETKLFLILFCEYALAAKTEETKQSKRGISDSGEWIGIPNSHAYGHGQPWLHDPVWKGHKFPPFDLAHSGLHEHLPYDKVPAIPLPIGSTDYLKTIPVYITKHVVLERPVPVPEPVYIEKPYHVPVPVEKVIHKTIPVPVPVPEPIPVPVKHPVPIPVQQPYPVPVKQVFPVPVPVPVPIPVHPQLFAGPAVPYGRGYGGGHFYPPFHGPPLHPHFVHVFGHGFGHGFSNEYGHGHGYGHPPPAPPPPPPYGHDYGHEHEHKKRSKD</sequence>
<gene>
    <name evidence="2" type="ORF">WH47_08720</name>
</gene>
<dbReference type="STRING" id="597456.A0A0L7QP02"/>
<evidence type="ECO:0000256" key="1">
    <source>
        <dbReference type="SAM" id="MobiDB-lite"/>
    </source>
</evidence>
<dbReference type="Proteomes" id="UP000053825">
    <property type="component" value="Unassembled WGS sequence"/>
</dbReference>